<evidence type="ECO:0000259" key="9">
    <source>
        <dbReference type="PROSITE" id="PS51820"/>
    </source>
</evidence>
<evidence type="ECO:0000256" key="4">
    <source>
        <dbReference type="ARBA" id="ARBA00022737"/>
    </source>
</evidence>
<name>I7MKN1_TETTS</name>
<evidence type="ECO:0000256" key="3">
    <source>
        <dbReference type="ARBA" id="ARBA00022729"/>
    </source>
</evidence>
<feature type="domain" description="G8" evidence="8">
    <location>
        <begin position="1809"/>
        <end position="1930"/>
    </location>
</feature>
<dbReference type="PROSITE" id="PS51820">
    <property type="entry name" value="PA14"/>
    <property type="match status" value="1"/>
</dbReference>
<dbReference type="SMART" id="SM01225">
    <property type="entry name" value="G8"/>
    <property type="match status" value="2"/>
</dbReference>
<gene>
    <name evidence="10" type="ORF">TTHERM_00138590</name>
</gene>
<accession>I7MKN1</accession>
<proteinExistence type="predicted"/>
<keyword evidence="3" id="KW-0732">Signal</keyword>
<evidence type="ECO:0000256" key="5">
    <source>
        <dbReference type="ARBA" id="ARBA00023180"/>
    </source>
</evidence>
<dbReference type="SUPFAM" id="SSF51126">
    <property type="entry name" value="Pectin lyase-like"/>
    <property type="match status" value="1"/>
</dbReference>
<dbReference type="InterPro" id="IPR002909">
    <property type="entry name" value="IPT_dom"/>
</dbReference>
<dbReference type="Pfam" id="PF10162">
    <property type="entry name" value="G8"/>
    <property type="match status" value="2"/>
</dbReference>
<keyword evidence="2" id="KW-1003">Cell membrane</keyword>
<dbReference type="InterPro" id="IPR055401">
    <property type="entry name" value="CEMIP_beta-hel_dom"/>
</dbReference>
<dbReference type="eggNOG" id="ENOG502QR85">
    <property type="taxonomic scope" value="Eukaryota"/>
</dbReference>
<keyword evidence="7" id="KW-0472">Membrane</keyword>
<evidence type="ECO:0000256" key="6">
    <source>
        <dbReference type="SAM" id="MobiDB-lite"/>
    </source>
</evidence>
<dbReference type="PANTHER" id="PTHR46769">
    <property type="entry name" value="POLYCYSTIC KIDNEY AND HEPATIC DISEASE 1 (AUTOSOMAL RECESSIVE)-LIKE 1"/>
    <property type="match status" value="1"/>
</dbReference>
<evidence type="ECO:0000256" key="2">
    <source>
        <dbReference type="ARBA" id="ARBA00022475"/>
    </source>
</evidence>
<dbReference type="InterPro" id="IPR052387">
    <property type="entry name" value="Fibrocystin"/>
</dbReference>
<comment type="subcellular location">
    <subcellularLocation>
        <location evidence="1">Cell membrane</location>
    </subcellularLocation>
</comment>
<evidence type="ECO:0000256" key="7">
    <source>
        <dbReference type="SAM" id="Phobius"/>
    </source>
</evidence>
<dbReference type="GO" id="GO:0005886">
    <property type="term" value="C:plasma membrane"/>
    <property type="evidence" value="ECO:0007669"/>
    <property type="project" value="UniProtKB-SubCell"/>
</dbReference>
<dbReference type="Gene3D" id="2.60.120.260">
    <property type="entry name" value="Galactose-binding domain-like"/>
    <property type="match status" value="1"/>
</dbReference>
<dbReference type="Pfam" id="PF01833">
    <property type="entry name" value="TIG"/>
    <property type="match status" value="6"/>
</dbReference>
<keyword evidence="5" id="KW-0325">Glycoprotein</keyword>
<dbReference type="OrthoDB" id="446578at2759"/>
<organism evidence="10 11">
    <name type="scientific">Tetrahymena thermophila (strain SB210)</name>
    <dbReference type="NCBI Taxonomy" id="312017"/>
    <lineage>
        <taxon>Eukaryota</taxon>
        <taxon>Sar</taxon>
        <taxon>Alveolata</taxon>
        <taxon>Ciliophora</taxon>
        <taxon>Intramacronucleata</taxon>
        <taxon>Oligohymenophorea</taxon>
        <taxon>Hymenostomatida</taxon>
        <taxon>Tetrahymenina</taxon>
        <taxon>Tetrahymenidae</taxon>
        <taxon>Tetrahymena</taxon>
    </lineage>
</organism>
<dbReference type="KEGG" id="tet:TTHERM_00138590"/>
<dbReference type="Pfam" id="PF24606">
    <property type="entry name" value="CEMIP_beta-hel"/>
    <property type="match status" value="1"/>
</dbReference>
<keyword evidence="11" id="KW-1185">Reference proteome</keyword>
<feature type="domain" description="PA14" evidence="9">
    <location>
        <begin position="343"/>
        <end position="517"/>
    </location>
</feature>
<dbReference type="GeneID" id="7823452"/>
<dbReference type="RefSeq" id="XP_001019841.2">
    <property type="nucleotide sequence ID" value="XM_001019841.2"/>
</dbReference>
<dbReference type="Gene3D" id="2.60.40.10">
    <property type="entry name" value="Immunoglobulins"/>
    <property type="match status" value="7"/>
</dbReference>
<dbReference type="InterPro" id="IPR013783">
    <property type="entry name" value="Ig-like_fold"/>
</dbReference>
<dbReference type="InterPro" id="IPR014756">
    <property type="entry name" value="Ig_E-set"/>
</dbReference>
<sequence>MIKILYYTIHNYYKSTACILMRVTKAFGLILLILATSCMAIEIGANVDSVRILSVSTQIDAENFQRLGSINGGTRLYIKIVGHDSHNAANNSIFVGPYPCVVPEMGVNEVFITCITTPAYDSTKQLSLPVVVKVLNRSDSQCAQSDASLCTFSYSGSKTPIVDLIIPRSILPKVDVNWWGNFKIANTNQIDKMLIGSLLCDRFNLGLNEDEPYSGDSYSSLTCQIDYSHPAGFYGTTFISKPGKAFNRSRLTTVRSTKIPTNPNPYDVQIVSQQNGKRDPQSITSQGGIITINASGLPLEGSNVSVTWNNSVCQIQSIQNSQLTCKLPPGLSNPTVDNTLRYESGSGVRLQIYNTDSWDINVLINQLKTNPSSLNLAQDLIIPTTEYNQQSDQDDQSRQFFVFTGYFNPPRDGNYQFQQSSSYTSYFYLQLSGDSTDEKTMTLVTQIKQYTSIRSPYSGRYDSQQSTSDNLTIPLKQGQAYYFKIYALSSNPKSFHHSTGVRIPTPKGDNNSYINSVSQVSRIRIDYQYTKEVVTITFKDRSIAKKTYFSINFIDPFGAQLKSKAKSWVVTNEQYGRDTTCNQIQWHFSNYNAVRTTCVQKDILDGSKNKIGSIWELTFIEHRNQVQPTFKFDPSTTDSPVFTVITSPGGSLSGTFRIKVNGNYLQVNKSPDIPFDIQDWDLNYAFQQALNTTNIDSSRTGNFADGAQWVLDFYGIQTPILIEPIQAESKFGGEIGKATLYVDTLRQASNSILYYPAIENELLTQRSTQPYAALKINDVLTLASLTNQQLIVNVLADDKAISFTGFTDDQTSTLQITGISAPFTPQISNFVVTYNGVQCAITNKSTDVWANQLTCKYPYKVAGSYKPEVFYQSNGFALSTSVSPQQTTPIIESLSSDTVYSFGGADVTIAGNFFPTSLTSDLLVTVDSKPATILSVNNKQIVIRTPGKLTPGTVNVVVTYQKIQSTPKTIKVDDSNAITITNIDKTVVSPVDKTLITVTGTNFGTDKTKLVAFLDQFDDSGVLLVYAKYQVNIVSVENTKVQILLGGGIPGNYQLRVVQVGIGSNNPTGANNKLEYNIIISSFSINKVSAFGGAQLVIKGTNFSTNKPDNQVLINYGAGNDSEFCLITDATPNQITCTLPNMFPHFPNGSTSSTFQVQVWGKLLAQAKVDKNTPFKPELLFDTSLGIAVTSIDNNNQGYNSQYTISGTNIPTMPNAFQIVFIGYESTSVTINSVTSTAVTYTTPNLPFGTYSVVLRQSTGDSSPFTVNIYEKTYSLSPASLYTVSSAGAEISLTMSGNLPDQDPAFKFNGIKAEVISNNIPAGQVTIRLPPTKVGSGYNLFSVRSPLIPLQKDGSLPWIQHENTFQVVSAQWAVTSITVSGTDITIQGTGISSLQKAYLSYPQNTKSQILSTNISSKTSTSATISFSIAPAGTYNLYLLDASNNYPTISNNQVVIKLPNLTSTQVTSSYAGGQSLTIQGSGFNTNDLAQNIVTICGNQANVVSATSTTLIVTTPAAFTTSSRQDYKFVADNNTPLNGFTTFGDDPVGNAQYLNDGDLLFYYSSSNSASCFAGFDFGSTQVVLTKFQLYPKSQGVIDASAFFGVIFQGSTDGSNWKDLLTIGTDFHLGKNMYLVDNLISTTTDSTLQNNLKAAYNKFRIYDASGLSKCQLVEIELFGWKQAAITEVGNTLTCPVSISVNNSPSVSASSNVVYDKDKTFLINSVTPNYGDVSGGKQITINLDRSPSPSATIKVLIDGIECGTVSLSSSTITCTTGKKTNTAESSLVVTIDSYSAVNNGIYYYYGNLWSNPVTWGNDFAPIDGDLVYVTKGRNLIVDVPYVGVLNTVVVDNASLIFANDKNIHFEAHNILVQQGRVIIGTQASPVTGNIRITMHGTQDEKQFPTVGNKGLSLYNGSLDIQGALRPVTWTELSQTAKIGDTSIQVFIKDPGFDWKIGEEIVIASTDFAHSHAERRVITNVQKSGDGKYVTISFLDPLLSQHISITGESYQGGRKLVNMRAEVGLLTRNVVYEGDDSSIQTQYGAHLMLHGSKASARIRHTEFRHTGQPAIIGRYPIHFHMVGDVSGSIVEGNAVHDSFARVLTIHATHYLHVKNNVGYNCAGHNIFLEDGIETNNVIEENLIIGTRQVWSMLQSDITAASYWITNPLNTVVNNRAAGGDFYGFWYEIKEHPDGPSARNDICPQGMALGKFDGNVAHSYDRFGLRIFVLTNLKNPCSPYRDDSKPNPFVDNPSFTITWKNFVSYRNHEDGVLAEEVGNMIFDNFSLLDNKQSGFNVYLTNRTDEEVILRNSLIVGKSLGNPADDSDLENTRGLITPRTDGFRVESTHFANFDKKMTVFQSCSFCWNFKKWVQGGKLTKFIDISYANINSNKIFWENWRREIYQDLDGSLSGRGKPSWITPSGPHLKSQIACATTSDENNQWDDGVICTQQVVRIEFSNPEKLDDLLTKSLYVKPCDSNGNPLGGNTDADYYISKTVNIKNHANDLSHGFVGTFLTGQIFSVQWELSQIDFTHFSVQLSPYHTGTGASDTVLLRFPYSDFRETWEIFSMVANKNGSPYKNITNDQNTAKLDTLKKLNCQHGDWYNDVTGKAMYLCLNGNGRTKATTNQYLERTDVNALKCKVGCPLPPGQCIKDGQPRKISDVKSWQGIKVDGINGDIVNAVGATTLVIPCPWEILVDQDLTQFSQIIVQGNLRIDYTQNINISADAIWLKGGLFIAEGATAGSPYTKKLTIKLTGNRDQQTQFIVDNTIEVGNKVILNTGNFTLLGNPPASTVARLTNPLNPGSTTINVSDTTGWQVGDKIAIAPTQLDGTQNEEFTITAVSGNTVTLSAPSKYYHYGASGVTLSETWGSYTQQLDLRAQVVYLSRNIRIIGSTPTQGIAWGCRVLNFYWQIVADKNGNALPDDQQLHMRGILNWNGVEMDNCGQADSVRGGLDFQKLGSDDKNQIVSKVNNSAIHNCPGYCVNIEESSYVQIINTSLYNGRPILMRIKNVNNIAVSNNSFVAARKRDYPYDVIGMLYDMNTAIYFLSPQDPIVDNILINNNQIQGSEGPCAVLPHTSCDNAGKITTRVGVYGNQVQTCLVGAMFKRNNLGCQWAGKIAVARSTKGVLVNPENPGIVIEHVLGVESDRSVILRFANEGQHNVGQFKNSALYGVAITNDPTAYDSKEKAQVCSNGTGAQNLVVTKGGEDFPLKIMPLAFDVICNSEVFDASLYQTNVKYVNFKKTYTDANLSNCSNNFMMATHPGASDATAGTYNTNVSCVNCDTEAYFNFLSPNPAWNGWFGGCGLFLCTGPENVLNVDFTGSLFKGIPSTAISHNDGITTNKCQLQKNWNNAYSCSGTEYVQLEWESQAPDHNKRSTAPVYVTSLDGTYKNKINLFREWTWDGNEPMNLRDNRYLATALVGTIYKVEYNGLNPYNIFHRIQQRTNDNIGEADKWVIFTYTYQVPMNIEVSIDGGKVVDPYLVSDNVDLSKKADICGANIYDWQTHTVQFVINGRADCLVRVQVLDTVRIRVKVVLKVEEFFSETNKASFISKVAAFLGIADYSRIKVVGANTQQNRFLQGSNPANTQSSFEIILDITNKPTDSVSKDAATVFKDLNDRANKLKAALDSNSVPGLNPNTYYVTASEVMVSTDSNGGIYGKNSNPDQAIVQQSSSSSSNNTLAIILGVIIGLVVVAITVVGFFAYKRYQKRKALSVQSAEIDHSVDQAAPQRETAKVHPAALDPSHDQLQDKVNNSAAPFQS</sequence>
<keyword evidence="7" id="KW-1133">Transmembrane helix</keyword>
<dbReference type="PROSITE" id="PS51484">
    <property type="entry name" value="G8"/>
    <property type="match status" value="2"/>
</dbReference>
<dbReference type="STRING" id="312017.I7MKN1"/>
<feature type="region of interest" description="Disordered" evidence="6">
    <location>
        <begin position="3719"/>
        <end position="3756"/>
    </location>
</feature>
<evidence type="ECO:0000259" key="8">
    <source>
        <dbReference type="PROSITE" id="PS51484"/>
    </source>
</evidence>
<dbReference type="InterPro" id="IPR037524">
    <property type="entry name" value="PA14/GLEYA"/>
</dbReference>
<dbReference type="CDD" id="cd00603">
    <property type="entry name" value="IPT_PCSR"/>
    <property type="match status" value="4"/>
</dbReference>
<dbReference type="PANTHER" id="PTHR46769:SF2">
    <property type="entry name" value="FIBROCYSTIN-L ISOFORM 2 PRECURSOR-RELATED"/>
    <property type="match status" value="1"/>
</dbReference>
<evidence type="ECO:0000256" key="1">
    <source>
        <dbReference type="ARBA" id="ARBA00004236"/>
    </source>
</evidence>
<dbReference type="InterPro" id="IPR011050">
    <property type="entry name" value="Pectin_lyase_fold/virulence"/>
</dbReference>
<dbReference type="Gene3D" id="2.160.20.10">
    <property type="entry name" value="Single-stranded right-handed beta-helix, Pectin lyase-like"/>
    <property type="match status" value="1"/>
</dbReference>
<dbReference type="InterPro" id="IPR019316">
    <property type="entry name" value="G8_domain"/>
</dbReference>
<dbReference type="Proteomes" id="UP000009168">
    <property type="component" value="Unassembled WGS sequence"/>
</dbReference>
<keyword evidence="4" id="KW-0677">Repeat</keyword>
<reference evidence="11" key="1">
    <citation type="journal article" date="2006" name="PLoS Biol.">
        <title>Macronuclear genome sequence of the ciliate Tetrahymena thermophila, a model eukaryote.</title>
        <authorList>
            <person name="Eisen J.A."/>
            <person name="Coyne R.S."/>
            <person name="Wu M."/>
            <person name="Wu D."/>
            <person name="Thiagarajan M."/>
            <person name="Wortman J.R."/>
            <person name="Badger J.H."/>
            <person name="Ren Q."/>
            <person name="Amedeo P."/>
            <person name="Jones K.M."/>
            <person name="Tallon L.J."/>
            <person name="Delcher A.L."/>
            <person name="Salzberg S.L."/>
            <person name="Silva J.C."/>
            <person name="Haas B.J."/>
            <person name="Majoros W.H."/>
            <person name="Farzad M."/>
            <person name="Carlton J.M."/>
            <person name="Smith R.K. Jr."/>
            <person name="Garg J."/>
            <person name="Pearlman R.E."/>
            <person name="Karrer K.M."/>
            <person name="Sun L."/>
            <person name="Manning G."/>
            <person name="Elde N.C."/>
            <person name="Turkewitz A.P."/>
            <person name="Asai D.J."/>
            <person name="Wilkes D.E."/>
            <person name="Wang Y."/>
            <person name="Cai H."/>
            <person name="Collins K."/>
            <person name="Stewart B.A."/>
            <person name="Lee S.R."/>
            <person name="Wilamowska K."/>
            <person name="Weinberg Z."/>
            <person name="Ruzzo W.L."/>
            <person name="Wloga D."/>
            <person name="Gaertig J."/>
            <person name="Frankel J."/>
            <person name="Tsao C.-C."/>
            <person name="Gorovsky M.A."/>
            <person name="Keeling P.J."/>
            <person name="Waller R.F."/>
            <person name="Patron N.J."/>
            <person name="Cherry J.M."/>
            <person name="Stover N.A."/>
            <person name="Krieger C.J."/>
            <person name="del Toro C."/>
            <person name="Ryder H.F."/>
            <person name="Williamson S.C."/>
            <person name="Barbeau R.A."/>
            <person name="Hamilton E.P."/>
            <person name="Orias E."/>
        </authorList>
    </citation>
    <scope>NUCLEOTIDE SEQUENCE [LARGE SCALE GENOMIC DNA]</scope>
    <source>
        <strain evidence="11">SB210</strain>
    </source>
</reference>
<feature type="domain" description="G8" evidence="8">
    <location>
        <begin position="2658"/>
        <end position="2793"/>
    </location>
</feature>
<keyword evidence="7" id="KW-0812">Transmembrane</keyword>
<dbReference type="SUPFAM" id="SSF81296">
    <property type="entry name" value="E set domains"/>
    <property type="match status" value="5"/>
</dbReference>
<dbReference type="EMBL" id="GG662639">
    <property type="protein sequence ID" value="EAR99596.2"/>
    <property type="molecule type" value="Genomic_DNA"/>
</dbReference>
<dbReference type="InParanoid" id="I7MKN1"/>
<feature type="transmembrane region" description="Helical" evidence="7">
    <location>
        <begin position="3676"/>
        <end position="3699"/>
    </location>
</feature>
<evidence type="ECO:0000313" key="10">
    <source>
        <dbReference type="EMBL" id="EAR99596.2"/>
    </source>
</evidence>
<dbReference type="InterPro" id="IPR012334">
    <property type="entry name" value="Pectin_lyas_fold"/>
</dbReference>
<evidence type="ECO:0000313" key="11">
    <source>
        <dbReference type="Proteomes" id="UP000009168"/>
    </source>
</evidence>
<protein>
    <submittedName>
        <fullName evidence="10">IPT/TIG domain protein</fullName>
    </submittedName>
</protein>
<feature type="compositionally biased region" description="Polar residues" evidence="6">
    <location>
        <begin position="3745"/>
        <end position="3756"/>
    </location>
</feature>